<dbReference type="PANTHER" id="PTHR43289:SF6">
    <property type="entry name" value="SERINE_THREONINE-PROTEIN KINASE NEKL-3"/>
    <property type="match status" value="1"/>
</dbReference>
<dbReference type="FunFam" id="1.10.510.10:FF:000021">
    <property type="entry name" value="Serine/threonine protein kinase"/>
    <property type="match status" value="1"/>
</dbReference>
<protein>
    <recommendedName>
        <fullName evidence="1">non-specific serine/threonine protein kinase</fullName>
        <ecNumber evidence="1">2.7.11.1</ecNumber>
    </recommendedName>
</protein>
<dbReference type="Gene3D" id="2.60.120.560">
    <property type="entry name" value="Exo-inulinase, domain 1"/>
    <property type="match status" value="1"/>
</dbReference>
<evidence type="ECO:0000256" key="3">
    <source>
        <dbReference type="ARBA" id="ARBA00022679"/>
    </source>
</evidence>
<keyword evidence="2" id="KW-0723">Serine/threonine-protein kinase</keyword>
<keyword evidence="10" id="KW-1133">Transmembrane helix</keyword>
<evidence type="ECO:0000256" key="1">
    <source>
        <dbReference type="ARBA" id="ARBA00012513"/>
    </source>
</evidence>
<reference evidence="12 13" key="1">
    <citation type="submission" date="2018-02" db="EMBL/GenBank/DDBJ databases">
        <title>Comparative genomes isolates from brazilian mangrove.</title>
        <authorList>
            <person name="Araujo J.E."/>
            <person name="Taketani R.G."/>
            <person name="Silva M.C.P."/>
            <person name="Loureco M.V."/>
            <person name="Andreote F.D."/>
        </authorList>
    </citation>
    <scope>NUCLEOTIDE SEQUENCE [LARGE SCALE GENOMIC DNA]</scope>
    <source>
        <strain evidence="12 13">Nap-Phe MGV</strain>
    </source>
</reference>
<dbReference type="EC" id="2.7.11.1" evidence="1"/>
<evidence type="ECO:0000256" key="5">
    <source>
        <dbReference type="ARBA" id="ARBA00022777"/>
    </source>
</evidence>
<dbReference type="Pfam" id="PF00069">
    <property type="entry name" value="Pkinase"/>
    <property type="match status" value="1"/>
</dbReference>
<dbReference type="InterPro" id="IPR011009">
    <property type="entry name" value="Kinase-like_dom_sf"/>
</dbReference>
<dbReference type="GO" id="GO:0004674">
    <property type="term" value="F:protein serine/threonine kinase activity"/>
    <property type="evidence" value="ECO:0007669"/>
    <property type="project" value="UniProtKB-KW"/>
</dbReference>
<dbReference type="Gene3D" id="3.30.200.20">
    <property type="entry name" value="Phosphorylase Kinase, domain 1"/>
    <property type="match status" value="1"/>
</dbReference>
<name>A0A2S8GT14_9BACT</name>
<keyword evidence="4 9" id="KW-0547">Nucleotide-binding</keyword>
<dbReference type="PANTHER" id="PTHR43289">
    <property type="entry name" value="MITOGEN-ACTIVATED PROTEIN KINASE KINASE KINASE 20-RELATED"/>
    <property type="match status" value="1"/>
</dbReference>
<keyword evidence="3" id="KW-0808">Transferase</keyword>
<feature type="transmembrane region" description="Helical" evidence="10">
    <location>
        <begin position="450"/>
        <end position="471"/>
    </location>
</feature>
<dbReference type="Proteomes" id="UP000237819">
    <property type="component" value="Unassembled WGS sequence"/>
</dbReference>
<keyword evidence="10" id="KW-0472">Membrane</keyword>
<dbReference type="SUPFAM" id="SSF56112">
    <property type="entry name" value="Protein kinase-like (PK-like)"/>
    <property type="match status" value="1"/>
</dbReference>
<dbReference type="AlphaFoldDB" id="A0A2S8GT14"/>
<dbReference type="PROSITE" id="PS00108">
    <property type="entry name" value="PROTEIN_KINASE_ST"/>
    <property type="match status" value="1"/>
</dbReference>
<accession>A0A2S8GT14</accession>
<sequence>MLVEDRVLDLLVKWKESADQGAELSADALAEGDEELAAELRRHIGVLEKRHWADAALSEDGAALANSAQTILSVLILPENLAVETLRAHLKKAGLLSADELQRVPAASTAYQLAGWLLESKQLTRFQLRAIASGRTRGLKLGRYVILDQIGKGGMGQVYRARHSRMGREVAIKVLAPEIMSKPNAIERFEREVRLVAKLHHENIVAAYDADEAQDLHFLVMEFVDGPDLESVVRRGGPTPVLKAVNYLLQAARGLQYAHEKGLIHRDVKPANLLLSPKGIVKILDLGIARFQEEADKQGLTKSGAVMGTIDYMAPEQAIDAKSVTPQADIYSLGCTLCYLLTGQPPFGGDTLLVKLLNHRDQAPVRLTAARDDVPPALDAVYQKCLAKQPGDRYRDTAALVSDLEQVFQQLRGLAPPSSLGDDRSELRSDIAPQIAASPRLRNKPRKQGAAVYSIVAGVGLLLVGLAYLAAGSLAPAAPPVGELIVNVDESDFAAHLHDQELKLVNQESGAETTITLQDLEKKLSLTPGRYQALVGGDDGLWVDVDEFAVAGDKPATLNVRWQAKQPEVAVAPPPVIVAPQGPPRDYDAFATGDWEKLANNQAEFDQMTEKGANLLTPSSFAKFENGTITLQGVNVSMASAPAKNFILRAKIKNHRGQHISLRFYRPGGRVVVFCANGSQFYGVGGAPTGGRWRDFTSTTLPSPPPPFFEFAVACIGETVMVYVDGVQILESEQAEVAGETVRVGIGATETSLGEFRDVEFMVLPDDAKLP</sequence>
<gene>
    <name evidence="12" type="ORF">C5Y93_02530</name>
</gene>
<evidence type="ECO:0000256" key="9">
    <source>
        <dbReference type="PROSITE-ProRule" id="PRU10141"/>
    </source>
</evidence>
<comment type="catalytic activity">
    <reaction evidence="8">
        <text>L-seryl-[protein] + ATP = O-phospho-L-seryl-[protein] + ADP + H(+)</text>
        <dbReference type="Rhea" id="RHEA:17989"/>
        <dbReference type="Rhea" id="RHEA-COMP:9863"/>
        <dbReference type="Rhea" id="RHEA-COMP:11604"/>
        <dbReference type="ChEBI" id="CHEBI:15378"/>
        <dbReference type="ChEBI" id="CHEBI:29999"/>
        <dbReference type="ChEBI" id="CHEBI:30616"/>
        <dbReference type="ChEBI" id="CHEBI:83421"/>
        <dbReference type="ChEBI" id="CHEBI:456216"/>
        <dbReference type="EC" id="2.7.11.1"/>
    </reaction>
</comment>
<evidence type="ECO:0000313" key="12">
    <source>
        <dbReference type="EMBL" id="PQO47556.1"/>
    </source>
</evidence>
<dbReference type="EMBL" id="PUHZ01000004">
    <property type="protein sequence ID" value="PQO47556.1"/>
    <property type="molecule type" value="Genomic_DNA"/>
</dbReference>
<dbReference type="OrthoDB" id="6111975at2"/>
<evidence type="ECO:0000259" key="11">
    <source>
        <dbReference type="PROSITE" id="PS50011"/>
    </source>
</evidence>
<dbReference type="PROSITE" id="PS50011">
    <property type="entry name" value="PROTEIN_KINASE_DOM"/>
    <property type="match status" value="1"/>
</dbReference>
<dbReference type="GO" id="GO:0005524">
    <property type="term" value="F:ATP binding"/>
    <property type="evidence" value="ECO:0007669"/>
    <property type="project" value="UniProtKB-UniRule"/>
</dbReference>
<dbReference type="InterPro" id="IPR008271">
    <property type="entry name" value="Ser/Thr_kinase_AS"/>
</dbReference>
<evidence type="ECO:0000256" key="7">
    <source>
        <dbReference type="ARBA" id="ARBA00047899"/>
    </source>
</evidence>
<feature type="binding site" evidence="9">
    <location>
        <position position="173"/>
    </location>
    <ligand>
        <name>ATP</name>
        <dbReference type="ChEBI" id="CHEBI:30616"/>
    </ligand>
</feature>
<evidence type="ECO:0000256" key="2">
    <source>
        <dbReference type="ARBA" id="ARBA00022527"/>
    </source>
</evidence>
<evidence type="ECO:0000256" key="10">
    <source>
        <dbReference type="SAM" id="Phobius"/>
    </source>
</evidence>
<dbReference type="CDD" id="cd14014">
    <property type="entry name" value="STKc_PknB_like"/>
    <property type="match status" value="1"/>
</dbReference>
<comment type="catalytic activity">
    <reaction evidence="7">
        <text>L-threonyl-[protein] + ATP = O-phospho-L-threonyl-[protein] + ADP + H(+)</text>
        <dbReference type="Rhea" id="RHEA:46608"/>
        <dbReference type="Rhea" id="RHEA-COMP:11060"/>
        <dbReference type="Rhea" id="RHEA-COMP:11605"/>
        <dbReference type="ChEBI" id="CHEBI:15378"/>
        <dbReference type="ChEBI" id="CHEBI:30013"/>
        <dbReference type="ChEBI" id="CHEBI:30616"/>
        <dbReference type="ChEBI" id="CHEBI:61977"/>
        <dbReference type="ChEBI" id="CHEBI:456216"/>
        <dbReference type="EC" id="2.7.11.1"/>
    </reaction>
</comment>
<dbReference type="PROSITE" id="PS00107">
    <property type="entry name" value="PROTEIN_KINASE_ATP"/>
    <property type="match status" value="1"/>
</dbReference>
<comment type="caution">
    <text evidence="12">The sequence shown here is derived from an EMBL/GenBank/DDBJ whole genome shotgun (WGS) entry which is preliminary data.</text>
</comment>
<dbReference type="InterPro" id="IPR017441">
    <property type="entry name" value="Protein_kinase_ATP_BS"/>
</dbReference>
<evidence type="ECO:0000313" key="13">
    <source>
        <dbReference type="Proteomes" id="UP000237819"/>
    </source>
</evidence>
<evidence type="ECO:0000256" key="6">
    <source>
        <dbReference type="ARBA" id="ARBA00022840"/>
    </source>
</evidence>
<dbReference type="RefSeq" id="WP_105333817.1">
    <property type="nucleotide sequence ID" value="NZ_PUHZ01000004.1"/>
</dbReference>
<dbReference type="SMART" id="SM00220">
    <property type="entry name" value="S_TKc"/>
    <property type="match status" value="1"/>
</dbReference>
<keyword evidence="6 9" id="KW-0067">ATP-binding</keyword>
<proteinExistence type="predicted"/>
<evidence type="ECO:0000256" key="4">
    <source>
        <dbReference type="ARBA" id="ARBA00022741"/>
    </source>
</evidence>
<dbReference type="Gene3D" id="1.10.510.10">
    <property type="entry name" value="Transferase(Phosphotransferase) domain 1"/>
    <property type="match status" value="1"/>
</dbReference>
<feature type="domain" description="Protein kinase" evidence="11">
    <location>
        <begin position="144"/>
        <end position="408"/>
    </location>
</feature>
<organism evidence="12 13">
    <name type="scientific">Blastopirellula marina</name>
    <dbReference type="NCBI Taxonomy" id="124"/>
    <lineage>
        <taxon>Bacteria</taxon>
        <taxon>Pseudomonadati</taxon>
        <taxon>Planctomycetota</taxon>
        <taxon>Planctomycetia</taxon>
        <taxon>Pirellulales</taxon>
        <taxon>Pirellulaceae</taxon>
        <taxon>Blastopirellula</taxon>
    </lineage>
</organism>
<keyword evidence="5" id="KW-0418">Kinase</keyword>
<keyword evidence="10" id="KW-0812">Transmembrane</keyword>
<dbReference type="InterPro" id="IPR000719">
    <property type="entry name" value="Prot_kinase_dom"/>
</dbReference>
<dbReference type="FunFam" id="3.30.200.20:FF:000035">
    <property type="entry name" value="Serine/threonine protein kinase Stk1"/>
    <property type="match status" value="1"/>
</dbReference>
<evidence type="ECO:0000256" key="8">
    <source>
        <dbReference type="ARBA" id="ARBA00048679"/>
    </source>
</evidence>